<evidence type="ECO:0000256" key="3">
    <source>
        <dbReference type="SAM" id="MobiDB-lite"/>
    </source>
</evidence>
<keyword evidence="2" id="KW-0378">Hydrolase</keyword>
<dbReference type="PROSITE" id="PS51462">
    <property type="entry name" value="NUDIX"/>
    <property type="match status" value="1"/>
</dbReference>
<feature type="domain" description="Nudix hydrolase" evidence="4">
    <location>
        <begin position="72"/>
        <end position="209"/>
    </location>
</feature>
<gene>
    <name evidence="5" type="ORF">CE91St30_28880</name>
</gene>
<dbReference type="CDD" id="cd03424">
    <property type="entry name" value="NUDIX_ADPRase_Nudt5_UGPPase_Nudt14"/>
    <property type="match status" value="1"/>
</dbReference>
<accession>A0ABN6MHT4</accession>
<dbReference type="InterPro" id="IPR000086">
    <property type="entry name" value="NUDIX_hydrolase_dom"/>
</dbReference>
<name>A0ABN6MHT4_9ACTN</name>
<evidence type="ECO:0000313" key="5">
    <source>
        <dbReference type="EMBL" id="BDE97555.1"/>
    </source>
</evidence>
<dbReference type="InterPro" id="IPR020084">
    <property type="entry name" value="NUDIX_hydrolase_CS"/>
</dbReference>
<organism evidence="5 6">
    <name type="scientific">Raoultibacter timonensis</name>
    <dbReference type="NCBI Taxonomy" id="1907662"/>
    <lineage>
        <taxon>Bacteria</taxon>
        <taxon>Bacillati</taxon>
        <taxon>Actinomycetota</taxon>
        <taxon>Coriobacteriia</taxon>
        <taxon>Eggerthellales</taxon>
        <taxon>Eggerthellaceae</taxon>
        <taxon>Raoultibacter</taxon>
    </lineage>
</organism>
<keyword evidence="6" id="KW-1185">Reference proteome</keyword>
<reference evidence="5 6" key="1">
    <citation type="submission" date="2022-01" db="EMBL/GenBank/DDBJ databases">
        <title>Novel bile acid biosynthetic pathways are enriched in the microbiome of centenarians.</title>
        <authorList>
            <person name="Sato Y."/>
            <person name="Atarashi K."/>
            <person name="Plichta R.D."/>
            <person name="Arai Y."/>
            <person name="Sasajima S."/>
            <person name="Kearney M.S."/>
            <person name="Suda W."/>
            <person name="Takeshita K."/>
            <person name="Sasaki T."/>
            <person name="Okamoto S."/>
            <person name="Skelly N.A."/>
            <person name="Okamura Y."/>
            <person name="Vlamakis H."/>
            <person name="Li Y."/>
            <person name="Tanoue T."/>
            <person name="Takei H."/>
            <person name="Nittono H."/>
            <person name="Narushima S."/>
            <person name="Irie J."/>
            <person name="Itoh H."/>
            <person name="Moriya K."/>
            <person name="Sugiura Y."/>
            <person name="Suematsu M."/>
            <person name="Moritoki N."/>
            <person name="Shibata S."/>
            <person name="Littman R.D."/>
            <person name="Fischbach A.M."/>
            <person name="Uwamino Y."/>
            <person name="Inoue T."/>
            <person name="Honda A."/>
            <person name="Hattori M."/>
            <person name="Murai T."/>
            <person name="Xavier J.R."/>
            <person name="Hirose N."/>
            <person name="Honda K."/>
        </authorList>
    </citation>
    <scope>NUCLEOTIDE SEQUENCE [LARGE SCALE GENOMIC DNA]</scope>
    <source>
        <strain evidence="5 6">CE91-St30</strain>
    </source>
</reference>
<evidence type="ECO:0000256" key="1">
    <source>
        <dbReference type="ARBA" id="ARBA00001946"/>
    </source>
</evidence>
<dbReference type="SUPFAM" id="SSF55811">
    <property type="entry name" value="Nudix"/>
    <property type="match status" value="1"/>
</dbReference>
<dbReference type="RefSeq" id="WP_244386902.1">
    <property type="nucleotide sequence ID" value="NZ_AP025564.1"/>
</dbReference>
<evidence type="ECO:0000313" key="6">
    <source>
        <dbReference type="Proteomes" id="UP001320544"/>
    </source>
</evidence>
<sequence>MQHETIGAPTLASNRESRPQPILHDVKQVSDGWIKKYELTYAMPDGSLYSYESVSRKNAETYRRELERAGSGEQQADAICIVGRTPDNELVLIREFRYPLNSWCIAFPAGLIEAGEDLEDCLERELREETGYGFHLIDGKPKFHALPQAGYSSTGLSEESVQVVFAFVEKQRDPEPEPSEFIEVFTLPIADAARFLEENETPIGTRCQLILESFARDARDALQRC</sequence>
<feature type="region of interest" description="Disordered" evidence="3">
    <location>
        <begin position="1"/>
        <end position="21"/>
    </location>
</feature>
<dbReference type="Gene3D" id="3.90.79.10">
    <property type="entry name" value="Nucleoside Triphosphate Pyrophosphohydrolase"/>
    <property type="match status" value="1"/>
</dbReference>
<evidence type="ECO:0000256" key="2">
    <source>
        <dbReference type="ARBA" id="ARBA00022801"/>
    </source>
</evidence>
<proteinExistence type="predicted"/>
<dbReference type="PROSITE" id="PS00893">
    <property type="entry name" value="NUDIX_BOX"/>
    <property type="match status" value="1"/>
</dbReference>
<dbReference type="InterPro" id="IPR015797">
    <property type="entry name" value="NUDIX_hydrolase-like_dom_sf"/>
</dbReference>
<dbReference type="PANTHER" id="PTHR11839:SF18">
    <property type="entry name" value="NUDIX HYDROLASE DOMAIN-CONTAINING PROTEIN"/>
    <property type="match status" value="1"/>
</dbReference>
<protein>
    <recommendedName>
        <fullName evidence="4">Nudix hydrolase domain-containing protein</fullName>
    </recommendedName>
</protein>
<dbReference type="Pfam" id="PF00293">
    <property type="entry name" value="NUDIX"/>
    <property type="match status" value="1"/>
</dbReference>
<dbReference type="PANTHER" id="PTHR11839">
    <property type="entry name" value="UDP/ADP-SUGAR PYROPHOSPHATASE"/>
    <property type="match status" value="1"/>
</dbReference>
<dbReference type="EMBL" id="AP025564">
    <property type="protein sequence ID" value="BDE97555.1"/>
    <property type="molecule type" value="Genomic_DNA"/>
</dbReference>
<dbReference type="Proteomes" id="UP001320544">
    <property type="component" value="Chromosome"/>
</dbReference>
<comment type="cofactor">
    <cofactor evidence="1">
        <name>Mg(2+)</name>
        <dbReference type="ChEBI" id="CHEBI:18420"/>
    </cofactor>
</comment>
<evidence type="ECO:0000259" key="4">
    <source>
        <dbReference type="PROSITE" id="PS51462"/>
    </source>
</evidence>